<evidence type="ECO:0000259" key="1">
    <source>
        <dbReference type="Pfam" id="PF22917"/>
    </source>
</evidence>
<feature type="domain" description="PRISE-like Rossmann-fold" evidence="1">
    <location>
        <begin position="47"/>
        <end position="366"/>
    </location>
</feature>
<sequence>MLAALHASTTFRLIITVSRRDPQLPYKDSRIRSISVDLLTAPLTEVADKLREAGAADATHAFHYTYIEKKDEAESVDVNGRLLSNALAATASVAKVLSCFQLQTGYKYYGVHKGGSELAKQPFKEDSPRGAGPNFYYTQEDLLVRFCATHNWQYIITRPNHIIGVAKGNFMNLAVSIALYATLCREQKKPFKFPGNQVSWNAVTDHSAAENNAAFQLWAAENLEKTKGKAFNICNGDQVRFRDLWPKIAKYGDSHLKEYFDVSLPSDRDAFTIPEPKSGETANQIVMAKEMPGQLDVWEPIAKKYNLDPSAYKYATWDFIDFITGLTWSMNGDMSAARQAGWITTVDTFEMFRKAFDRMKELKIIPA</sequence>
<dbReference type="Proteomes" id="UP001212841">
    <property type="component" value="Unassembled WGS sequence"/>
</dbReference>
<evidence type="ECO:0000313" key="3">
    <source>
        <dbReference type="Proteomes" id="UP001212841"/>
    </source>
</evidence>
<dbReference type="CDD" id="cd08948">
    <property type="entry name" value="5beta-POR_like_SDR_a"/>
    <property type="match status" value="1"/>
</dbReference>
<organism evidence="2 3">
    <name type="scientific">Rhizophlyctis rosea</name>
    <dbReference type="NCBI Taxonomy" id="64517"/>
    <lineage>
        <taxon>Eukaryota</taxon>
        <taxon>Fungi</taxon>
        <taxon>Fungi incertae sedis</taxon>
        <taxon>Chytridiomycota</taxon>
        <taxon>Chytridiomycota incertae sedis</taxon>
        <taxon>Chytridiomycetes</taxon>
        <taxon>Rhizophlyctidales</taxon>
        <taxon>Rhizophlyctidaceae</taxon>
        <taxon>Rhizophlyctis</taxon>
    </lineage>
</organism>
<protein>
    <recommendedName>
        <fullName evidence="1">PRISE-like Rossmann-fold domain-containing protein</fullName>
    </recommendedName>
</protein>
<evidence type="ECO:0000313" key="2">
    <source>
        <dbReference type="EMBL" id="KAJ3054381.1"/>
    </source>
</evidence>
<dbReference type="Pfam" id="PF22917">
    <property type="entry name" value="PRISE"/>
    <property type="match status" value="1"/>
</dbReference>
<gene>
    <name evidence="2" type="ORF">HK097_001990</name>
</gene>
<dbReference type="PANTHER" id="PTHR32487">
    <property type="entry name" value="3-OXO-DELTA(4,5)-STEROID 5-BETA-REDUCTASE"/>
    <property type="match status" value="1"/>
</dbReference>
<dbReference type="EMBL" id="JADGJD010000141">
    <property type="protein sequence ID" value="KAJ3054381.1"/>
    <property type="molecule type" value="Genomic_DNA"/>
</dbReference>
<dbReference type="InterPro" id="IPR036291">
    <property type="entry name" value="NAD(P)-bd_dom_sf"/>
</dbReference>
<keyword evidence="3" id="KW-1185">Reference proteome</keyword>
<dbReference type="SUPFAM" id="SSF51735">
    <property type="entry name" value="NAD(P)-binding Rossmann-fold domains"/>
    <property type="match status" value="1"/>
</dbReference>
<dbReference type="InterPro" id="IPR055222">
    <property type="entry name" value="PRISE-like_Rossmann-fold"/>
</dbReference>
<proteinExistence type="predicted"/>
<dbReference type="AlphaFoldDB" id="A0AAD5X803"/>
<accession>A0AAD5X803</accession>
<comment type="caution">
    <text evidence="2">The sequence shown here is derived from an EMBL/GenBank/DDBJ whole genome shotgun (WGS) entry which is preliminary data.</text>
</comment>
<reference evidence="2" key="1">
    <citation type="submission" date="2020-05" db="EMBL/GenBank/DDBJ databases">
        <title>Phylogenomic resolution of chytrid fungi.</title>
        <authorList>
            <person name="Stajich J.E."/>
            <person name="Amses K."/>
            <person name="Simmons R."/>
            <person name="Seto K."/>
            <person name="Myers J."/>
            <person name="Bonds A."/>
            <person name="Quandt C.A."/>
            <person name="Barry K."/>
            <person name="Liu P."/>
            <person name="Grigoriev I."/>
            <person name="Longcore J.E."/>
            <person name="James T.Y."/>
        </authorList>
    </citation>
    <scope>NUCLEOTIDE SEQUENCE</scope>
    <source>
        <strain evidence="2">JEL0318</strain>
    </source>
</reference>
<dbReference type="Gene3D" id="3.40.50.720">
    <property type="entry name" value="NAD(P)-binding Rossmann-like Domain"/>
    <property type="match status" value="1"/>
</dbReference>
<dbReference type="PANTHER" id="PTHR32487:SF0">
    <property type="entry name" value="3-OXO-DELTA(4,5)-STEROID 5-BETA-REDUCTASE"/>
    <property type="match status" value="1"/>
</dbReference>
<name>A0AAD5X803_9FUNG</name>